<comment type="caution">
    <text evidence="2">The sequence shown here is derived from an EMBL/GenBank/DDBJ whole genome shotgun (WGS) entry which is preliminary data.</text>
</comment>
<dbReference type="RefSeq" id="XP_068355204.1">
    <property type="nucleotide sequence ID" value="XM_068493558.1"/>
</dbReference>
<feature type="transmembrane region" description="Helical" evidence="1">
    <location>
        <begin position="237"/>
        <end position="258"/>
    </location>
</feature>
<name>A0A1J4JX08_9EUKA</name>
<organism evidence="2 3">
    <name type="scientific">Tritrichomonas foetus</name>
    <dbReference type="NCBI Taxonomy" id="1144522"/>
    <lineage>
        <taxon>Eukaryota</taxon>
        <taxon>Metamonada</taxon>
        <taxon>Parabasalia</taxon>
        <taxon>Tritrichomonadida</taxon>
        <taxon>Tritrichomonadidae</taxon>
        <taxon>Tritrichomonas</taxon>
    </lineage>
</organism>
<dbReference type="EMBL" id="MLAK01000882">
    <property type="protein sequence ID" value="OHT02068.1"/>
    <property type="molecule type" value="Genomic_DNA"/>
</dbReference>
<keyword evidence="1" id="KW-0472">Membrane</keyword>
<evidence type="ECO:0000256" key="1">
    <source>
        <dbReference type="SAM" id="Phobius"/>
    </source>
</evidence>
<proteinExistence type="predicted"/>
<keyword evidence="3" id="KW-1185">Reference proteome</keyword>
<gene>
    <name evidence="2" type="ORF">TRFO_07239</name>
</gene>
<keyword evidence="1" id="KW-0812">Transmembrane</keyword>
<keyword evidence="1" id="KW-1133">Transmembrane helix</keyword>
<dbReference type="GeneID" id="94828262"/>
<dbReference type="VEuPathDB" id="TrichDB:TRFO_07239"/>
<evidence type="ECO:0000313" key="3">
    <source>
        <dbReference type="Proteomes" id="UP000179807"/>
    </source>
</evidence>
<protein>
    <submittedName>
        <fullName evidence="2">Uncharacterized protein</fullName>
    </submittedName>
</protein>
<sequence length="315" mass="36300">MIFSIILIAIDKGYSTVNLYSNQDPVNLELAHLNQAAFISFSDFSYRKINITLNDHPSYLAEDSTFGFYHGNISLSQNYKEKIQTQILSFNSKHCEYFFTLLFPKYVKAHITFKSNAQNVCMFLPTSDFNQITLNATMNSLNNYINIYTNSSIQNDTIAYQSEDMIFHNLILNEPFFVQIDSIRKDDSIAFECRMETTESRFKQNCSFYQTKYFPDGQMLSTELLSNCEVEEIASPWAILAFSVAGAIILIFTIYLIVKCCKRCNSIKTEEVIMVNKDENVSHTPLLSQEQKILSSIEPQIEEEPKPVVFFERTT</sequence>
<accession>A0A1J4JX08</accession>
<dbReference type="Proteomes" id="UP000179807">
    <property type="component" value="Unassembled WGS sequence"/>
</dbReference>
<dbReference type="AlphaFoldDB" id="A0A1J4JX08"/>
<evidence type="ECO:0000313" key="2">
    <source>
        <dbReference type="EMBL" id="OHT02068.1"/>
    </source>
</evidence>
<reference evidence="2" key="1">
    <citation type="submission" date="2016-10" db="EMBL/GenBank/DDBJ databases">
        <authorList>
            <person name="Benchimol M."/>
            <person name="Almeida L.G."/>
            <person name="Vasconcelos A.T."/>
            <person name="Perreira-Neves A."/>
            <person name="Rosa I.A."/>
            <person name="Tasca T."/>
            <person name="Bogo M.R."/>
            <person name="de Souza W."/>
        </authorList>
    </citation>
    <scope>NUCLEOTIDE SEQUENCE [LARGE SCALE GENOMIC DNA]</scope>
    <source>
        <strain evidence="2">K</strain>
    </source>
</reference>